<dbReference type="AlphaFoldDB" id="A0AAV4DXX9"/>
<gene>
    <name evidence="1" type="ORF">PoB_007570700</name>
</gene>
<dbReference type="Proteomes" id="UP000735302">
    <property type="component" value="Unassembled WGS sequence"/>
</dbReference>
<keyword evidence="2" id="KW-1185">Reference proteome</keyword>
<evidence type="ECO:0000313" key="2">
    <source>
        <dbReference type="Proteomes" id="UP000735302"/>
    </source>
</evidence>
<reference evidence="1 2" key="1">
    <citation type="journal article" date="2021" name="Elife">
        <title>Chloroplast acquisition without the gene transfer in kleptoplastic sea slugs, Plakobranchus ocellatus.</title>
        <authorList>
            <person name="Maeda T."/>
            <person name="Takahashi S."/>
            <person name="Yoshida T."/>
            <person name="Shimamura S."/>
            <person name="Takaki Y."/>
            <person name="Nagai Y."/>
            <person name="Toyoda A."/>
            <person name="Suzuki Y."/>
            <person name="Arimoto A."/>
            <person name="Ishii H."/>
            <person name="Satoh N."/>
            <person name="Nishiyama T."/>
            <person name="Hasebe M."/>
            <person name="Maruyama T."/>
            <person name="Minagawa J."/>
            <person name="Obokata J."/>
            <person name="Shigenobu S."/>
        </authorList>
    </citation>
    <scope>NUCLEOTIDE SEQUENCE [LARGE SCALE GENOMIC DNA]</scope>
</reference>
<comment type="caution">
    <text evidence="1">The sequence shown here is derived from an EMBL/GenBank/DDBJ whole genome shotgun (WGS) entry which is preliminary data.</text>
</comment>
<proteinExistence type="predicted"/>
<sequence>MHDTRPVVWAIVGGESRVDRMRFKQGKAMAREPCKTGASKLLDNKKNQNRHIYPAFRRVNYCLCQRISSANCFTSPLACFYEIFAALASRLEGTYMRQNQVKKTKP</sequence>
<protein>
    <submittedName>
        <fullName evidence="1">Uncharacterized protein</fullName>
    </submittedName>
</protein>
<name>A0AAV4DXX9_9GAST</name>
<organism evidence="1 2">
    <name type="scientific">Plakobranchus ocellatus</name>
    <dbReference type="NCBI Taxonomy" id="259542"/>
    <lineage>
        <taxon>Eukaryota</taxon>
        <taxon>Metazoa</taxon>
        <taxon>Spiralia</taxon>
        <taxon>Lophotrochozoa</taxon>
        <taxon>Mollusca</taxon>
        <taxon>Gastropoda</taxon>
        <taxon>Heterobranchia</taxon>
        <taxon>Euthyneura</taxon>
        <taxon>Panpulmonata</taxon>
        <taxon>Sacoglossa</taxon>
        <taxon>Placobranchoidea</taxon>
        <taxon>Plakobranchidae</taxon>
        <taxon>Plakobranchus</taxon>
    </lineage>
</organism>
<dbReference type="EMBL" id="BLXT01008461">
    <property type="protein sequence ID" value="GFO49202.1"/>
    <property type="molecule type" value="Genomic_DNA"/>
</dbReference>
<accession>A0AAV4DXX9</accession>
<evidence type="ECO:0000313" key="1">
    <source>
        <dbReference type="EMBL" id="GFO49202.1"/>
    </source>
</evidence>